<protein>
    <submittedName>
        <fullName evidence="1">Uncharacterized protein</fullName>
    </submittedName>
</protein>
<dbReference type="Proteomes" id="UP000000600">
    <property type="component" value="Unassembled WGS sequence"/>
</dbReference>
<sequence>MLDNCDSIRKGLLYTPTMGEQVDEDIAASFEQKRGINYQHEYMRLYIANVVLTQQLKELLQEKGDLVSKINRLEEAEICKTNYRKLDFEEPKKSEGPSKKQMVQKVQLNTMMKMQYQIISIKLENQLRRIELFKLILLFNSAKNSSLDQIIKYIYYFLFNSNSIEKIMQYQLFL</sequence>
<proteinExistence type="predicted"/>
<dbReference type="RefSeq" id="XP_001444379.1">
    <property type="nucleotide sequence ID" value="XM_001444342.1"/>
</dbReference>
<gene>
    <name evidence="1" type="ORF">GSPATT00012506001</name>
</gene>
<dbReference type="AlphaFoldDB" id="A0D1R5"/>
<name>A0D1R5_PARTE</name>
<dbReference type="HOGENOM" id="CLU_1543014_0_0_1"/>
<evidence type="ECO:0000313" key="1">
    <source>
        <dbReference type="EMBL" id="CAK76982.1"/>
    </source>
</evidence>
<reference evidence="1 2" key="1">
    <citation type="journal article" date="2006" name="Nature">
        <title>Global trends of whole-genome duplications revealed by the ciliate Paramecium tetraurelia.</title>
        <authorList>
            <consortium name="Genoscope"/>
            <person name="Aury J.-M."/>
            <person name="Jaillon O."/>
            <person name="Duret L."/>
            <person name="Noel B."/>
            <person name="Jubin C."/>
            <person name="Porcel B.M."/>
            <person name="Segurens B."/>
            <person name="Daubin V."/>
            <person name="Anthouard V."/>
            <person name="Aiach N."/>
            <person name="Arnaiz O."/>
            <person name="Billaut A."/>
            <person name="Beisson J."/>
            <person name="Blanc I."/>
            <person name="Bouhouche K."/>
            <person name="Camara F."/>
            <person name="Duharcourt S."/>
            <person name="Guigo R."/>
            <person name="Gogendeau D."/>
            <person name="Katinka M."/>
            <person name="Keller A.-M."/>
            <person name="Kissmehl R."/>
            <person name="Klotz C."/>
            <person name="Koll F."/>
            <person name="Le Moue A."/>
            <person name="Lepere C."/>
            <person name="Malinsky S."/>
            <person name="Nowacki M."/>
            <person name="Nowak J.K."/>
            <person name="Plattner H."/>
            <person name="Poulain J."/>
            <person name="Ruiz F."/>
            <person name="Serrano V."/>
            <person name="Zagulski M."/>
            <person name="Dessen P."/>
            <person name="Betermier M."/>
            <person name="Weissenbach J."/>
            <person name="Scarpelli C."/>
            <person name="Schachter V."/>
            <person name="Sperling L."/>
            <person name="Meyer E."/>
            <person name="Cohen J."/>
            <person name="Wincker P."/>
        </authorList>
    </citation>
    <scope>NUCLEOTIDE SEQUENCE [LARGE SCALE GENOMIC DNA]</scope>
    <source>
        <strain evidence="1 2">Stock d4-2</strain>
    </source>
</reference>
<evidence type="ECO:0000313" key="2">
    <source>
        <dbReference type="Proteomes" id="UP000000600"/>
    </source>
</evidence>
<dbReference type="GeneID" id="5030164"/>
<dbReference type="KEGG" id="ptm:GSPATT00012506001"/>
<organism evidence="1 2">
    <name type="scientific">Paramecium tetraurelia</name>
    <dbReference type="NCBI Taxonomy" id="5888"/>
    <lineage>
        <taxon>Eukaryota</taxon>
        <taxon>Sar</taxon>
        <taxon>Alveolata</taxon>
        <taxon>Ciliophora</taxon>
        <taxon>Intramacronucleata</taxon>
        <taxon>Oligohymenophorea</taxon>
        <taxon>Peniculida</taxon>
        <taxon>Parameciidae</taxon>
        <taxon>Paramecium</taxon>
    </lineage>
</organism>
<keyword evidence="2" id="KW-1185">Reference proteome</keyword>
<dbReference type="EMBL" id="CT868252">
    <property type="protein sequence ID" value="CAK76982.1"/>
    <property type="molecule type" value="Genomic_DNA"/>
</dbReference>
<dbReference type="OrthoDB" id="10371690at2759"/>
<dbReference type="InParanoid" id="A0D1R5"/>
<accession>A0D1R5</accession>